<dbReference type="Gene3D" id="1.20.1560.10">
    <property type="entry name" value="ABC transporter type 1, transmembrane domain"/>
    <property type="match status" value="1"/>
</dbReference>
<feature type="transmembrane region" description="Helical" evidence="7">
    <location>
        <begin position="126"/>
        <end position="142"/>
    </location>
</feature>
<dbReference type="AlphaFoldDB" id="A0A9X7Y6N5"/>
<dbReference type="PANTHER" id="PTHR24221">
    <property type="entry name" value="ATP-BINDING CASSETTE SUB-FAMILY B"/>
    <property type="match status" value="1"/>
</dbReference>
<dbReference type="InterPro" id="IPR003439">
    <property type="entry name" value="ABC_transporter-like_ATP-bd"/>
</dbReference>
<dbReference type="GO" id="GO:0034040">
    <property type="term" value="F:ATPase-coupled lipid transmembrane transporter activity"/>
    <property type="evidence" value="ECO:0007669"/>
    <property type="project" value="TreeGrafter"/>
</dbReference>
<evidence type="ECO:0000256" key="4">
    <source>
        <dbReference type="ARBA" id="ARBA00022840"/>
    </source>
</evidence>
<feature type="transmembrane region" description="Helical" evidence="7">
    <location>
        <begin position="234"/>
        <end position="256"/>
    </location>
</feature>
<dbReference type="CDD" id="cd03228">
    <property type="entry name" value="ABCC_MRP_Like"/>
    <property type="match status" value="1"/>
</dbReference>
<dbReference type="InterPro" id="IPR003593">
    <property type="entry name" value="AAA+_ATPase"/>
</dbReference>
<feature type="domain" description="ABC transporter" evidence="8">
    <location>
        <begin position="320"/>
        <end position="535"/>
    </location>
</feature>
<dbReference type="PROSITE" id="PS50893">
    <property type="entry name" value="ABC_TRANSPORTER_2"/>
    <property type="match status" value="1"/>
</dbReference>
<feature type="transmembrane region" description="Helical" evidence="7">
    <location>
        <begin position="148"/>
        <end position="169"/>
    </location>
</feature>
<feature type="domain" description="ABC transmembrane type-1" evidence="9">
    <location>
        <begin position="105"/>
        <end position="291"/>
    </location>
</feature>
<evidence type="ECO:0000256" key="5">
    <source>
        <dbReference type="ARBA" id="ARBA00022989"/>
    </source>
</evidence>
<dbReference type="Proteomes" id="UP000510788">
    <property type="component" value="Chromosome"/>
</dbReference>
<dbReference type="Gene3D" id="3.40.50.300">
    <property type="entry name" value="P-loop containing nucleotide triphosphate hydrolases"/>
    <property type="match status" value="1"/>
</dbReference>
<dbReference type="Pfam" id="PF00005">
    <property type="entry name" value="ABC_tran"/>
    <property type="match status" value="1"/>
</dbReference>
<feature type="transmembrane region" description="Helical" evidence="7">
    <location>
        <begin position="12"/>
        <end position="32"/>
    </location>
</feature>
<keyword evidence="5 7" id="KW-1133">Transmembrane helix</keyword>
<evidence type="ECO:0000259" key="8">
    <source>
        <dbReference type="PROSITE" id="PS50893"/>
    </source>
</evidence>
<dbReference type="InterPro" id="IPR039421">
    <property type="entry name" value="Type_1_exporter"/>
</dbReference>
<evidence type="ECO:0000256" key="6">
    <source>
        <dbReference type="ARBA" id="ARBA00023136"/>
    </source>
</evidence>
<protein>
    <submittedName>
        <fullName evidence="10">ATP-binding cassette domain-containing protein</fullName>
    </submittedName>
</protein>
<feature type="transmembrane region" description="Helical" evidence="7">
    <location>
        <begin position="262"/>
        <end position="283"/>
    </location>
</feature>
<accession>A0A9X7Y6N5</accession>
<dbReference type="Pfam" id="PF00664">
    <property type="entry name" value="ABC_membrane"/>
    <property type="match status" value="1"/>
</dbReference>
<dbReference type="SUPFAM" id="SSF90123">
    <property type="entry name" value="ABC transporter transmembrane region"/>
    <property type="match status" value="1"/>
</dbReference>
<keyword evidence="4 10" id="KW-0067">ATP-binding</keyword>
<dbReference type="InterPro" id="IPR036640">
    <property type="entry name" value="ABC1_TM_sf"/>
</dbReference>
<evidence type="ECO:0000313" key="10">
    <source>
        <dbReference type="EMBL" id="QLL68912.1"/>
    </source>
</evidence>
<feature type="transmembrane region" description="Helical" evidence="7">
    <location>
        <begin position="52"/>
        <end position="70"/>
    </location>
</feature>
<evidence type="ECO:0000256" key="7">
    <source>
        <dbReference type="SAM" id="Phobius"/>
    </source>
</evidence>
<sequence length="538" mass="60264">MSLKYAKRSQVIWFAILAAIKACNILFVAYMIKIMLNVASSHSKDVMHLVRLAALTALGQLCFMMSNFIYERVKMGIIRDVNMVFKQANLQYLVDQGEPDIKNGLSLMTNDLKQIETNRITAQLDMIYQGLTFIGSLAFALYNSWQMTIIFVVAMAAPAVVQIFTSRIITKKSKIWAKTNANYTQNVSDSLNGAQSAKLYNVRDNIVVRATKSAQNMENALRNMNLTQAWALELIYSAAELFCFIIPCTIGGIMMMQGSLSVGTLFMMVDLAMNFITPVVTLFNEFNQVKSTVPMWKKTQKALNYEIKENSEKAKKFEGLDVKNLSYQTKSDKHTIFTDVNLQVRPGEKILLMAPSGWGKTTLLRLMLGLKKPVKGKILINGKNVTGDWAKAHNYFSYVNQKPFMFDDTLRFNITLGRKVSDEKLKEVIHLAGLDELVKKEGLDHKVGEAGNGLSGGQIQRIEIARALLSGRPILLADEATSALDPNLSLAIHETLLKNPDVAVIEVAHKISSKEKAMFNKIVHLDMSEESKNKIIKK</sequence>
<dbReference type="GO" id="GO:0005886">
    <property type="term" value="C:plasma membrane"/>
    <property type="evidence" value="ECO:0007669"/>
    <property type="project" value="UniProtKB-SubCell"/>
</dbReference>
<dbReference type="InterPro" id="IPR011527">
    <property type="entry name" value="ABC1_TM_dom"/>
</dbReference>
<evidence type="ECO:0000256" key="1">
    <source>
        <dbReference type="ARBA" id="ARBA00004651"/>
    </source>
</evidence>
<proteinExistence type="predicted"/>
<dbReference type="EMBL" id="CP047409">
    <property type="protein sequence ID" value="QLL68912.1"/>
    <property type="molecule type" value="Genomic_DNA"/>
</dbReference>
<dbReference type="GO" id="GO:0016887">
    <property type="term" value="F:ATP hydrolysis activity"/>
    <property type="evidence" value="ECO:0007669"/>
    <property type="project" value="InterPro"/>
</dbReference>
<dbReference type="PROSITE" id="PS00211">
    <property type="entry name" value="ABC_TRANSPORTER_1"/>
    <property type="match status" value="1"/>
</dbReference>
<evidence type="ECO:0000256" key="3">
    <source>
        <dbReference type="ARBA" id="ARBA00022741"/>
    </source>
</evidence>
<dbReference type="PANTHER" id="PTHR24221:SF654">
    <property type="entry name" value="ATP-BINDING CASSETTE SUB-FAMILY B MEMBER 6"/>
    <property type="match status" value="1"/>
</dbReference>
<gene>
    <name evidence="10" type="ORF">GTO82_09010</name>
</gene>
<dbReference type="InterPro" id="IPR027417">
    <property type="entry name" value="P-loop_NTPase"/>
</dbReference>
<evidence type="ECO:0000259" key="9">
    <source>
        <dbReference type="PROSITE" id="PS50929"/>
    </source>
</evidence>
<evidence type="ECO:0000256" key="2">
    <source>
        <dbReference type="ARBA" id="ARBA00022692"/>
    </source>
</evidence>
<evidence type="ECO:0000313" key="11">
    <source>
        <dbReference type="Proteomes" id="UP000510788"/>
    </source>
</evidence>
<dbReference type="SMART" id="SM00382">
    <property type="entry name" value="AAA"/>
    <property type="match status" value="1"/>
</dbReference>
<keyword evidence="3" id="KW-0547">Nucleotide-binding</keyword>
<dbReference type="SUPFAM" id="SSF52540">
    <property type="entry name" value="P-loop containing nucleoside triphosphate hydrolases"/>
    <property type="match status" value="1"/>
</dbReference>
<organism evidence="10 11">
    <name type="scientific">Lactobacillus johnsonii</name>
    <dbReference type="NCBI Taxonomy" id="33959"/>
    <lineage>
        <taxon>Bacteria</taxon>
        <taxon>Bacillati</taxon>
        <taxon>Bacillota</taxon>
        <taxon>Bacilli</taxon>
        <taxon>Lactobacillales</taxon>
        <taxon>Lactobacillaceae</taxon>
        <taxon>Lactobacillus</taxon>
    </lineage>
</organism>
<dbReference type="PROSITE" id="PS50929">
    <property type="entry name" value="ABC_TM1F"/>
    <property type="match status" value="1"/>
</dbReference>
<keyword evidence="6 7" id="KW-0472">Membrane</keyword>
<dbReference type="GO" id="GO:0005524">
    <property type="term" value="F:ATP binding"/>
    <property type="evidence" value="ECO:0007669"/>
    <property type="project" value="UniProtKB-KW"/>
</dbReference>
<name>A0A9X7Y6N5_LACJH</name>
<comment type="subcellular location">
    <subcellularLocation>
        <location evidence="1">Cell membrane</location>
        <topology evidence="1">Multi-pass membrane protein</topology>
    </subcellularLocation>
</comment>
<dbReference type="RefSeq" id="WP_180873264.1">
    <property type="nucleotide sequence ID" value="NZ_CP047409.1"/>
</dbReference>
<dbReference type="GO" id="GO:0140359">
    <property type="term" value="F:ABC-type transporter activity"/>
    <property type="evidence" value="ECO:0007669"/>
    <property type="project" value="InterPro"/>
</dbReference>
<keyword evidence="2 7" id="KW-0812">Transmembrane</keyword>
<reference evidence="10 11" key="1">
    <citation type="submission" date="2020-01" db="EMBL/GenBank/DDBJ databases">
        <title>Complete and circular genome sequences of six lactobacillus isolates from horses.</title>
        <authorList>
            <person name="Hassan H.M."/>
        </authorList>
    </citation>
    <scope>NUCLEOTIDE SEQUENCE [LARGE SCALE GENOMIC DNA]</scope>
    <source>
        <strain evidence="10 11">3DG</strain>
    </source>
</reference>
<dbReference type="InterPro" id="IPR017871">
    <property type="entry name" value="ABC_transporter-like_CS"/>
</dbReference>